<dbReference type="PANTHER" id="PTHR47706:SF1">
    <property type="entry name" value="CIPA-LIKE, PUTATIVE (AFU_ORTHOLOGUE AFUA_1G12460)-RELATED"/>
    <property type="match status" value="1"/>
</dbReference>
<dbReference type="SUPFAM" id="SSF51735">
    <property type="entry name" value="NAD(P)-binding Rossmann-fold domains"/>
    <property type="match status" value="1"/>
</dbReference>
<keyword evidence="2" id="KW-0560">Oxidoreductase</keyword>
<protein>
    <submittedName>
        <fullName evidence="4">Eugenol synthase 1</fullName>
    </submittedName>
</protein>
<evidence type="ECO:0000256" key="1">
    <source>
        <dbReference type="ARBA" id="ARBA00022857"/>
    </source>
</evidence>
<dbReference type="Proteomes" id="UP000030106">
    <property type="component" value="Unassembled WGS sequence"/>
</dbReference>
<name>A0A0A2VF22_BEABA</name>
<gene>
    <name evidence="4" type="ORF">BBAD15_g10072</name>
</gene>
<evidence type="ECO:0000256" key="2">
    <source>
        <dbReference type="ARBA" id="ARBA00023002"/>
    </source>
</evidence>
<dbReference type="AlphaFoldDB" id="A0A0A2VF22"/>
<dbReference type="GO" id="GO:0016491">
    <property type="term" value="F:oxidoreductase activity"/>
    <property type="evidence" value="ECO:0007669"/>
    <property type="project" value="UniProtKB-KW"/>
</dbReference>
<dbReference type="InterPro" id="IPR036291">
    <property type="entry name" value="NAD(P)-bd_dom_sf"/>
</dbReference>
<dbReference type="HOGENOM" id="CLU_044876_3_2_1"/>
<sequence length="293" mass="32069">MTITRVALAGGTGNLGPAVVRELLDADFQVTVLGRSASSKVDARAQVQVVDFNSLDSMVNALKGHDAFVNVLGVGVIPLDIHLRIVEAAHAAGIQRFIPSEFGCDTANPNTARLPAFSDKITLVKRLEELSKKDRNFTYTAIITGPFLDWGIRHGLLVNLQGPTTIYDGGDVPVSTNTLASVGRAVVGTLKHAEETKNRHVYAEEARVTQNQLLNWSGKNDQIERVFVKTEDLEREGFEAFHQSSEDWKEYAAKLIRRAVFGGNFGTAFTKVDNEVLGLSKLSEPDLIRLVKE</sequence>
<dbReference type="PANTHER" id="PTHR47706">
    <property type="entry name" value="NMRA-LIKE FAMILY PROTEIN"/>
    <property type="match status" value="1"/>
</dbReference>
<dbReference type="InterPro" id="IPR051609">
    <property type="entry name" value="NmrA/Isoflavone_reductase-like"/>
</dbReference>
<dbReference type="Gene3D" id="3.40.50.720">
    <property type="entry name" value="NAD(P)-binding Rossmann-like Domain"/>
    <property type="match status" value="1"/>
</dbReference>
<comment type="caution">
    <text evidence="4">The sequence shown here is derived from an EMBL/GenBank/DDBJ whole genome shotgun (WGS) entry which is preliminary data.</text>
</comment>
<dbReference type="eggNOG" id="ENOG502S1FN">
    <property type="taxonomic scope" value="Eukaryota"/>
</dbReference>
<keyword evidence="1" id="KW-0521">NADP</keyword>
<accession>A0A0A2VF22</accession>
<evidence type="ECO:0000259" key="3">
    <source>
        <dbReference type="Pfam" id="PF05368"/>
    </source>
</evidence>
<dbReference type="InterPro" id="IPR008030">
    <property type="entry name" value="NmrA-like"/>
</dbReference>
<feature type="domain" description="NmrA-like" evidence="3">
    <location>
        <begin position="5"/>
        <end position="232"/>
    </location>
</feature>
<dbReference type="OrthoDB" id="9974981at2759"/>
<dbReference type="Pfam" id="PF05368">
    <property type="entry name" value="NmrA"/>
    <property type="match status" value="1"/>
</dbReference>
<dbReference type="Gene3D" id="3.90.25.10">
    <property type="entry name" value="UDP-galactose 4-epimerase, domain 1"/>
    <property type="match status" value="1"/>
</dbReference>
<proteinExistence type="predicted"/>
<dbReference type="STRING" id="1245745.A0A0A2VF22"/>
<dbReference type="EMBL" id="ANFO01001025">
    <property type="protein sequence ID" value="KGQ04685.1"/>
    <property type="molecule type" value="Genomic_DNA"/>
</dbReference>
<evidence type="ECO:0000313" key="4">
    <source>
        <dbReference type="EMBL" id="KGQ04685.1"/>
    </source>
</evidence>
<evidence type="ECO:0000313" key="5">
    <source>
        <dbReference type="Proteomes" id="UP000030106"/>
    </source>
</evidence>
<organism evidence="4 5">
    <name type="scientific">Beauveria bassiana D1-5</name>
    <dbReference type="NCBI Taxonomy" id="1245745"/>
    <lineage>
        <taxon>Eukaryota</taxon>
        <taxon>Fungi</taxon>
        <taxon>Dikarya</taxon>
        <taxon>Ascomycota</taxon>
        <taxon>Pezizomycotina</taxon>
        <taxon>Sordariomycetes</taxon>
        <taxon>Hypocreomycetidae</taxon>
        <taxon>Hypocreales</taxon>
        <taxon>Cordycipitaceae</taxon>
        <taxon>Beauveria</taxon>
    </lineage>
</organism>
<dbReference type="InterPro" id="IPR045312">
    <property type="entry name" value="PCBER-like"/>
</dbReference>
<reference evidence="4 5" key="1">
    <citation type="submission" date="2012-10" db="EMBL/GenBank/DDBJ databases">
        <title>Genome sequencing and analysis of entomopathogenic fungi Beauveria bassiana D1-5.</title>
        <authorList>
            <person name="Li Q."/>
            <person name="Wang L."/>
            <person name="Zhang Z."/>
            <person name="Wang Q."/>
            <person name="Ren J."/>
            <person name="Wang M."/>
            <person name="Xu W."/>
            <person name="Wang J."/>
            <person name="Lu Y."/>
            <person name="Du Q."/>
            <person name="Sun Z."/>
        </authorList>
    </citation>
    <scope>NUCLEOTIDE SEQUENCE [LARGE SCALE GENOMIC DNA]</scope>
    <source>
        <strain evidence="4 5">D1-5</strain>
    </source>
</reference>
<dbReference type="CDD" id="cd05259">
    <property type="entry name" value="PCBER_SDR_a"/>
    <property type="match status" value="1"/>
</dbReference>